<proteinExistence type="predicted"/>
<dbReference type="InterPro" id="IPR043729">
    <property type="entry name" value="DUF5672"/>
</dbReference>
<dbReference type="AlphaFoldDB" id="A0A5J4SWW5"/>
<dbReference type="EMBL" id="SNRY01000042">
    <property type="protein sequence ID" value="KAA6349695.1"/>
    <property type="molecule type" value="Genomic_DNA"/>
</dbReference>
<accession>A0A5J4SWW5</accession>
<dbReference type="Pfam" id="PF18922">
    <property type="entry name" value="DUF5672"/>
    <property type="match status" value="1"/>
</dbReference>
<name>A0A5J4SWW5_9ZZZZ</name>
<gene>
    <name evidence="2" type="ORF">EZS27_002933</name>
</gene>
<organism evidence="2">
    <name type="scientific">termite gut metagenome</name>
    <dbReference type="NCBI Taxonomy" id="433724"/>
    <lineage>
        <taxon>unclassified sequences</taxon>
        <taxon>metagenomes</taxon>
        <taxon>organismal metagenomes</taxon>
    </lineage>
</organism>
<sequence length="272" mass="32877">MKSNLIKVIIPIYNDHLSENEQISLDRAYNILNHYPIVIVKPYLLNLNFLSEKYPALVFESFDDDYFRSLSGYNKLMLSEEFYERFTDTSYILICQLDAYIFKDELEEWCLKGYDYVGAPWLARPIYRFPLLRFTSWIKKQYCDFFDLPNGQITNFKVGNGGLSLRKTESHLNATRQLRSIIQFYLSHKRHHIYNEDVFWAVEVNKQGLEFRYPDCMEALQFSFDKYPKWCYKLNNYHLPFGCHSWYKRKMKKFWFPIILNSNIKYRKFASN</sequence>
<protein>
    <recommendedName>
        <fullName evidence="1">DUF5672 domain-containing protein</fullName>
    </recommendedName>
</protein>
<evidence type="ECO:0000313" key="2">
    <source>
        <dbReference type="EMBL" id="KAA6349695.1"/>
    </source>
</evidence>
<comment type="caution">
    <text evidence="2">The sequence shown here is derived from an EMBL/GenBank/DDBJ whole genome shotgun (WGS) entry which is preliminary data.</text>
</comment>
<evidence type="ECO:0000259" key="1">
    <source>
        <dbReference type="Pfam" id="PF18922"/>
    </source>
</evidence>
<reference evidence="2" key="1">
    <citation type="submission" date="2019-03" db="EMBL/GenBank/DDBJ databases">
        <title>Single cell metagenomics reveals metabolic interactions within the superorganism composed of flagellate Streblomastix strix and complex community of Bacteroidetes bacteria on its surface.</title>
        <authorList>
            <person name="Treitli S.C."/>
            <person name="Kolisko M."/>
            <person name="Husnik F."/>
            <person name="Keeling P."/>
            <person name="Hampl V."/>
        </authorList>
    </citation>
    <scope>NUCLEOTIDE SEQUENCE</scope>
    <source>
        <strain evidence="2">STM</strain>
    </source>
</reference>
<feature type="domain" description="DUF5672" evidence="1">
    <location>
        <begin position="59"/>
        <end position="244"/>
    </location>
</feature>